<protein>
    <submittedName>
        <fullName evidence="1">Uncharacterized protein</fullName>
    </submittedName>
</protein>
<evidence type="ECO:0000313" key="1">
    <source>
        <dbReference type="EMBL" id="VBB07857.1"/>
    </source>
</evidence>
<accession>A0A498RA87</accession>
<dbReference type="OrthoDB" id="47603at2"/>
<dbReference type="Gene3D" id="2.60.320.10">
    <property type="entry name" value="N-utilization substance G protein NusG, insert domain"/>
    <property type="match status" value="1"/>
</dbReference>
<dbReference type="Proteomes" id="UP000277811">
    <property type="component" value="Unassembled WGS sequence"/>
</dbReference>
<sequence>MMLTKADKWLTGILLVVAAVGILAGWPVLAATGQKVAEVSVNGKVVKVIPLRQGYYDEFRVENQGHYNVIEVRGDRIRIREADCPDQICVRTGWASLVSQQIVCLPNRVAVRIISAEPSDIDDIAR</sequence>
<keyword evidence="2" id="KW-1185">Reference proteome</keyword>
<evidence type="ECO:0000313" key="2">
    <source>
        <dbReference type="Proteomes" id="UP000277811"/>
    </source>
</evidence>
<reference evidence="1 2" key="1">
    <citation type="submission" date="2018-06" db="EMBL/GenBank/DDBJ databases">
        <authorList>
            <person name="Strepis N."/>
        </authorList>
    </citation>
    <scope>NUCLEOTIDE SEQUENCE [LARGE SCALE GENOMIC DNA]</scope>
    <source>
        <strain evidence="1">LUCI</strain>
    </source>
</reference>
<dbReference type="CDD" id="cd09911">
    <property type="entry name" value="Lin0431_like"/>
    <property type="match status" value="1"/>
</dbReference>
<dbReference type="EMBL" id="UPPP01000082">
    <property type="protein sequence ID" value="VBB07857.1"/>
    <property type="molecule type" value="Genomic_DNA"/>
</dbReference>
<organism evidence="1 2">
    <name type="scientific">Lucifera butyrica</name>
    <dbReference type="NCBI Taxonomy" id="1351585"/>
    <lineage>
        <taxon>Bacteria</taxon>
        <taxon>Bacillati</taxon>
        <taxon>Bacillota</taxon>
        <taxon>Negativicutes</taxon>
        <taxon>Veillonellales</taxon>
        <taxon>Veillonellaceae</taxon>
        <taxon>Lucifera</taxon>
    </lineage>
</organism>
<dbReference type="AlphaFoldDB" id="A0A498RA87"/>
<dbReference type="InterPro" id="IPR038690">
    <property type="entry name" value="NusG_2_sf"/>
</dbReference>
<gene>
    <name evidence="1" type="ORF">LUCI_3122</name>
</gene>
<dbReference type="Pfam" id="PF07009">
    <property type="entry name" value="NusG_II"/>
    <property type="match status" value="1"/>
</dbReference>
<proteinExistence type="predicted"/>
<name>A0A498RA87_9FIRM</name>
<dbReference type="RefSeq" id="WP_122628781.1">
    <property type="nucleotide sequence ID" value="NZ_UPPP01000082.1"/>
</dbReference>